<keyword evidence="4" id="KW-0443">Lipid metabolism</keyword>
<dbReference type="InterPro" id="IPR006409">
    <property type="entry name" value="G3P_cytidylTrfase"/>
</dbReference>
<evidence type="ECO:0000259" key="9">
    <source>
        <dbReference type="Pfam" id="PF01210"/>
    </source>
</evidence>
<dbReference type="GO" id="GO:0005829">
    <property type="term" value="C:cytosol"/>
    <property type="evidence" value="ECO:0007669"/>
    <property type="project" value="TreeGrafter"/>
</dbReference>
<dbReference type="RefSeq" id="WP_188222669.1">
    <property type="nucleotide sequence ID" value="NZ_JACVXD010000002.1"/>
</dbReference>
<keyword evidence="13" id="KW-1185">Reference proteome</keyword>
<dbReference type="PRINTS" id="PR00077">
    <property type="entry name" value="GPDHDRGNASE"/>
</dbReference>
<keyword evidence="2" id="KW-0444">Lipid biosynthesis</keyword>
<dbReference type="GO" id="GO:0005975">
    <property type="term" value="P:carbohydrate metabolic process"/>
    <property type="evidence" value="ECO:0007669"/>
    <property type="project" value="InterPro"/>
</dbReference>
<evidence type="ECO:0000256" key="7">
    <source>
        <dbReference type="RuleBase" id="RU000437"/>
    </source>
</evidence>
<feature type="domain" description="Glycerol-3-phosphate dehydrogenase NAD-dependent N-terminal" evidence="9">
    <location>
        <begin position="3"/>
        <end position="155"/>
    </location>
</feature>
<dbReference type="GO" id="GO:0047348">
    <property type="term" value="F:glycerol-3-phosphate cytidylyltransferase activity"/>
    <property type="evidence" value="ECO:0007669"/>
    <property type="project" value="InterPro"/>
</dbReference>
<dbReference type="InterPro" id="IPR004821">
    <property type="entry name" value="Cyt_trans-like"/>
</dbReference>
<dbReference type="Pfam" id="PF07479">
    <property type="entry name" value="NAD_Gly3P_dh_C"/>
    <property type="match status" value="1"/>
</dbReference>
<dbReference type="Proteomes" id="UP000621516">
    <property type="component" value="Unassembled WGS sequence"/>
</dbReference>
<dbReference type="SUPFAM" id="SSF52374">
    <property type="entry name" value="Nucleotidylyl transferase"/>
    <property type="match status" value="1"/>
</dbReference>
<dbReference type="SUPFAM" id="SSF51735">
    <property type="entry name" value="NAD(P)-binding Rossmann-fold domains"/>
    <property type="match status" value="1"/>
</dbReference>
<dbReference type="EC" id="1.1.1.94" evidence="8"/>
<dbReference type="GO" id="GO:0046168">
    <property type="term" value="P:glycerol-3-phosphate catabolic process"/>
    <property type="evidence" value="ECO:0007669"/>
    <property type="project" value="InterPro"/>
</dbReference>
<dbReference type="NCBIfam" id="TIGR01518">
    <property type="entry name" value="g3p_cytidyltrns"/>
    <property type="match status" value="1"/>
</dbReference>
<dbReference type="EMBL" id="JACVXD010000002">
    <property type="protein sequence ID" value="MBD0823358.1"/>
    <property type="molecule type" value="Genomic_DNA"/>
</dbReference>
<dbReference type="InterPro" id="IPR006109">
    <property type="entry name" value="G3P_DH_NAD-dep_C"/>
</dbReference>
<accession>A0A8J6PU42</accession>
<dbReference type="AlphaFoldDB" id="A0A8J6PU42"/>
<dbReference type="InterPro" id="IPR036291">
    <property type="entry name" value="NAD(P)-bd_dom_sf"/>
</dbReference>
<dbReference type="InterPro" id="IPR008927">
    <property type="entry name" value="6-PGluconate_DH-like_C_sf"/>
</dbReference>
<dbReference type="InterPro" id="IPR011128">
    <property type="entry name" value="G3P_DH_NAD-dep_N"/>
</dbReference>
<feature type="domain" description="Cytidyltransferase-like" evidence="10">
    <location>
        <begin position="329"/>
        <end position="445"/>
    </location>
</feature>
<sequence length="452" mass="51363">MDIYILGGGAFGTAIGNQLAENLNNNVVLFVRNESQSKEVNNLHTNKRYFPNKKLSKRLKATTNRKALTEADIIFLAIPSKKIVDIISNLKFFISKDVLIVNLSKGILKEGLTIIDYLKKELSTNNVIAMKGPTFSSELINGAHSIFTIGYKTREQYNRIEKIISETNIHVDYTTDIIGVELLSVLKNIYAILIGITDAQYNSPNTRFMILTKSFSEIRILLKELGGREDSLFLSCGYGDVGITSLNDLSRNRTLGLLIGKGFYKIGNKKNKVVLEGLKTIKLINNLLSEEVKNRLPLFSKLASFFENKEAFFEIHFDSLINKKMKTVLTYGTFDLLHYGHLEILRRAKELGDRLVVGISTDEFNQVKGKNCQISYEKRKEFLEAVEYVDLVIPESEWEQKVQDVKNNEVDVFVMGDDWKGKFDYLTEYCDVVYLPRTLGISTTKLKSILDK</sequence>
<dbReference type="InterPro" id="IPR006168">
    <property type="entry name" value="G3P_DH_NAD-dep"/>
</dbReference>
<dbReference type="GO" id="GO:0046872">
    <property type="term" value="F:metal ion binding"/>
    <property type="evidence" value="ECO:0007669"/>
    <property type="project" value="InterPro"/>
</dbReference>
<evidence type="ECO:0000259" key="11">
    <source>
        <dbReference type="Pfam" id="PF07479"/>
    </source>
</evidence>
<evidence type="ECO:0000256" key="8">
    <source>
        <dbReference type="RuleBase" id="RU000439"/>
    </source>
</evidence>
<dbReference type="InterPro" id="IPR014729">
    <property type="entry name" value="Rossmann-like_a/b/a_fold"/>
</dbReference>
<dbReference type="GO" id="GO:0019350">
    <property type="term" value="P:teichoic acid biosynthetic process"/>
    <property type="evidence" value="ECO:0007669"/>
    <property type="project" value="InterPro"/>
</dbReference>
<comment type="similarity">
    <text evidence="1 7">Belongs to the NAD-dependent glycerol-3-phosphate dehydrogenase family.</text>
</comment>
<keyword evidence="6" id="KW-1208">Phospholipid metabolism</keyword>
<dbReference type="GO" id="GO:0047952">
    <property type="term" value="F:glycerol-3-phosphate dehydrogenase [NAD(P)+] activity"/>
    <property type="evidence" value="ECO:0007669"/>
    <property type="project" value="UniProtKB-EC"/>
</dbReference>
<evidence type="ECO:0000256" key="1">
    <source>
        <dbReference type="ARBA" id="ARBA00011009"/>
    </source>
</evidence>
<dbReference type="GO" id="GO:0051287">
    <property type="term" value="F:NAD binding"/>
    <property type="evidence" value="ECO:0007669"/>
    <property type="project" value="InterPro"/>
</dbReference>
<gene>
    <name evidence="12" type="primary">tagD</name>
    <name evidence="12" type="ORF">ICJ85_04935</name>
</gene>
<evidence type="ECO:0000256" key="2">
    <source>
        <dbReference type="ARBA" id="ARBA00022516"/>
    </source>
</evidence>
<dbReference type="Pfam" id="PF01467">
    <property type="entry name" value="CTP_transf_like"/>
    <property type="match status" value="1"/>
</dbReference>
<evidence type="ECO:0000259" key="10">
    <source>
        <dbReference type="Pfam" id="PF01467"/>
    </source>
</evidence>
<dbReference type="Gene3D" id="3.40.50.720">
    <property type="entry name" value="NAD(P)-binding Rossmann-like Domain"/>
    <property type="match status" value="1"/>
</dbReference>
<dbReference type="InterPro" id="IPR013328">
    <property type="entry name" value="6PGD_dom2"/>
</dbReference>
<organism evidence="12 13">
    <name type="scientific">Aestuariibaculum marinum</name>
    <dbReference type="NCBI Taxonomy" id="2683592"/>
    <lineage>
        <taxon>Bacteria</taxon>
        <taxon>Pseudomonadati</taxon>
        <taxon>Bacteroidota</taxon>
        <taxon>Flavobacteriia</taxon>
        <taxon>Flavobacteriales</taxon>
        <taxon>Flavobacteriaceae</taxon>
    </lineage>
</organism>
<keyword evidence="5" id="KW-0594">Phospholipid biosynthesis</keyword>
<keyword evidence="12" id="KW-0808">Transferase</keyword>
<dbReference type="Gene3D" id="1.10.1040.10">
    <property type="entry name" value="N-(1-d-carboxylethyl)-l-norvaline Dehydrogenase, domain 2"/>
    <property type="match status" value="1"/>
</dbReference>
<evidence type="ECO:0000313" key="12">
    <source>
        <dbReference type="EMBL" id="MBD0823358.1"/>
    </source>
</evidence>
<dbReference type="Pfam" id="PF01210">
    <property type="entry name" value="NAD_Gly3P_dh_N"/>
    <property type="match status" value="1"/>
</dbReference>
<comment type="caution">
    <text evidence="12">The sequence shown here is derived from an EMBL/GenBank/DDBJ whole genome shotgun (WGS) entry which is preliminary data.</text>
</comment>
<dbReference type="SUPFAM" id="SSF48179">
    <property type="entry name" value="6-phosphogluconate dehydrogenase C-terminal domain-like"/>
    <property type="match status" value="1"/>
</dbReference>
<reference evidence="12 13" key="1">
    <citation type="journal article" date="2018" name="J. Microbiol.">
        <title>Aestuariibaculum marinum sp. nov., a marine bacterium isolated from seawater in South Korea.</title>
        <authorList>
            <person name="Choi J."/>
            <person name="Lee D."/>
            <person name="Jang J.H."/>
            <person name="Cha S."/>
            <person name="Seo T."/>
        </authorList>
    </citation>
    <scope>NUCLEOTIDE SEQUENCE [LARGE SCALE GENOMIC DNA]</scope>
    <source>
        <strain evidence="12 13">IP7</strain>
    </source>
</reference>
<evidence type="ECO:0000256" key="4">
    <source>
        <dbReference type="ARBA" id="ARBA00023098"/>
    </source>
</evidence>
<dbReference type="NCBIfam" id="TIGR00125">
    <property type="entry name" value="cyt_tran_rel"/>
    <property type="match status" value="1"/>
</dbReference>
<evidence type="ECO:0000313" key="13">
    <source>
        <dbReference type="Proteomes" id="UP000621516"/>
    </source>
</evidence>
<evidence type="ECO:0000256" key="5">
    <source>
        <dbReference type="ARBA" id="ARBA00023209"/>
    </source>
</evidence>
<dbReference type="PANTHER" id="PTHR11728">
    <property type="entry name" value="GLYCEROL-3-PHOSPHATE DEHYDROGENASE"/>
    <property type="match status" value="1"/>
</dbReference>
<evidence type="ECO:0000256" key="6">
    <source>
        <dbReference type="ARBA" id="ARBA00023264"/>
    </source>
</evidence>
<dbReference type="CDD" id="cd02171">
    <property type="entry name" value="G3P_Cytidylyltransferase"/>
    <property type="match status" value="1"/>
</dbReference>
<dbReference type="Gene3D" id="3.40.50.620">
    <property type="entry name" value="HUPs"/>
    <property type="match status" value="1"/>
</dbReference>
<keyword evidence="3 7" id="KW-0560">Oxidoreductase</keyword>
<proteinExistence type="inferred from homology"/>
<evidence type="ECO:0000256" key="3">
    <source>
        <dbReference type="ARBA" id="ARBA00023002"/>
    </source>
</evidence>
<comment type="catalytic activity">
    <reaction evidence="8">
        <text>sn-glycerol 3-phosphate + NADP(+) = dihydroxyacetone phosphate + NADPH + H(+)</text>
        <dbReference type="Rhea" id="RHEA:11096"/>
        <dbReference type="ChEBI" id="CHEBI:15378"/>
        <dbReference type="ChEBI" id="CHEBI:57597"/>
        <dbReference type="ChEBI" id="CHEBI:57642"/>
        <dbReference type="ChEBI" id="CHEBI:57783"/>
        <dbReference type="ChEBI" id="CHEBI:58349"/>
        <dbReference type="EC" id="1.1.1.94"/>
    </reaction>
</comment>
<feature type="domain" description="Glycerol-3-phosphate dehydrogenase NAD-dependent C-terminal" evidence="11">
    <location>
        <begin position="176"/>
        <end position="310"/>
    </location>
</feature>
<dbReference type="PANTHER" id="PTHR11728:SF1">
    <property type="entry name" value="GLYCEROL-3-PHOSPHATE DEHYDROGENASE [NAD(+)] 2, CHLOROPLASTIC"/>
    <property type="match status" value="1"/>
</dbReference>
<keyword evidence="7" id="KW-0520">NAD</keyword>
<protein>
    <recommendedName>
        <fullName evidence="8">Glycerol-3-phosphate dehydrogenase</fullName>
        <ecNumber evidence="8">1.1.1.94</ecNumber>
    </recommendedName>
</protein>
<dbReference type="GO" id="GO:0008654">
    <property type="term" value="P:phospholipid biosynthetic process"/>
    <property type="evidence" value="ECO:0007669"/>
    <property type="project" value="UniProtKB-KW"/>
</dbReference>
<keyword evidence="12" id="KW-0548">Nucleotidyltransferase</keyword>
<name>A0A8J6PU42_9FLAO</name>